<name>A0A7M2XIF4_9NOCA</name>
<evidence type="ECO:0000313" key="1">
    <source>
        <dbReference type="EMBL" id="QOV97636.1"/>
    </source>
</evidence>
<protein>
    <submittedName>
        <fullName evidence="1">Uncharacterized protein</fullName>
    </submittedName>
</protein>
<accession>A0A7M2XIF4</accession>
<dbReference type="RefSeq" id="WP_193902416.1">
    <property type="nucleotide sequence ID" value="NZ_CP063450.1"/>
</dbReference>
<sequence>MIDDRHRLDQVDGIEARTISDVAANLAVSLTLQADEHDNARGERLTQANAAVNLAISWRTFAAMYDADQELRAERDELPRDQRAEDIARGVYEVPTLEHLVALARTIAKDPATVDVPIDIAYRPNSGMQVHTP</sequence>
<dbReference type="Proteomes" id="UP000593818">
    <property type="component" value="Chromosome"/>
</dbReference>
<gene>
    <name evidence="1" type="ORF">INP59_17080</name>
</gene>
<organism evidence="1 2">
    <name type="scientific">Rhodococcus pyridinivorans</name>
    <dbReference type="NCBI Taxonomy" id="103816"/>
    <lineage>
        <taxon>Bacteria</taxon>
        <taxon>Bacillati</taxon>
        <taxon>Actinomycetota</taxon>
        <taxon>Actinomycetes</taxon>
        <taxon>Mycobacteriales</taxon>
        <taxon>Nocardiaceae</taxon>
        <taxon>Rhodococcus</taxon>
    </lineage>
</organism>
<dbReference type="EMBL" id="CP063450">
    <property type="protein sequence ID" value="QOV97636.1"/>
    <property type="molecule type" value="Genomic_DNA"/>
</dbReference>
<dbReference type="AlphaFoldDB" id="A0A7M2XIF4"/>
<reference evidence="1 2" key="1">
    <citation type="submission" date="2020-10" db="EMBL/GenBank/DDBJ databases">
        <title>Whole genome sequence of oil-degrading bacteria Rhodococcus pyridinivorans strain 5Ap.</title>
        <authorList>
            <person name="Akhremchuk A.E."/>
            <person name="Valentovich L.N."/>
            <person name="Charniauskaya M.I."/>
            <person name="Bukliarevich H.A."/>
            <person name="Titok M.A."/>
        </authorList>
    </citation>
    <scope>NUCLEOTIDE SEQUENCE [LARGE SCALE GENOMIC DNA]</scope>
    <source>
        <strain evidence="1 2">5Ap</strain>
    </source>
</reference>
<evidence type="ECO:0000313" key="2">
    <source>
        <dbReference type="Proteomes" id="UP000593818"/>
    </source>
</evidence>
<keyword evidence="2" id="KW-1185">Reference proteome</keyword>
<proteinExistence type="predicted"/>